<comment type="subcellular location">
    <subcellularLocation>
        <location evidence="1">Membrane</location>
        <topology evidence="1">Multi-pass membrane protein</topology>
    </subcellularLocation>
</comment>
<evidence type="ECO:0000256" key="5">
    <source>
        <dbReference type="SAM" id="Phobius"/>
    </source>
</evidence>
<sequence>MTIQHKNKTFTTFLAAVFGGIGIHRFYMAGRKDPIGWLHLATLPVSALLIWTFSNSQPLFMGMLFALSVLCGFLEALVIGLTPDEKWDATRNPASGKKSESHWVLALILVLTLGVGAMSVIALMARSFDLLFTGGAYG</sequence>
<keyword evidence="4 5" id="KW-0472">Membrane</keyword>
<feature type="transmembrane region" description="Helical" evidence="5">
    <location>
        <begin position="59"/>
        <end position="82"/>
    </location>
</feature>
<evidence type="ECO:0000256" key="1">
    <source>
        <dbReference type="ARBA" id="ARBA00004141"/>
    </source>
</evidence>
<evidence type="ECO:0000256" key="3">
    <source>
        <dbReference type="ARBA" id="ARBA00022989"/>
    </source>
</evidence>
<reference evidence="8" key="1">
    <citation type="journal article" date="2015" name="Genome Announc.">
        <title>Complete Genome Sequence of Herbaspirillum hiltneri N3 (DSM 17495), Isolated from Surface-Sterilized Wheat Roots.</title>
        <authorList>
            <person name="Guizelini D."/>
            <person name="Saizaki P.M."/>
            <person name="Coimbra N.A."/>
            <person name="Weiss V.A."/>
            <person name="Faoro H."/>
            <person name="Sfeir M.Z."/>
            <person name="Baura V.A."/>
            <person name="Monteiro R.A."/>
            <person name="Chubatsu L.S."/>
            <person name="Souza E.M."/>
            <person name="Cruz L.M."/>
            <person name="Pedrosa F.O."/>
            <person name="Raittz R.T."/>
            <person name="Marchaukoski J.N."/>
            <person name="Steffens M.B."/>
        </authorList>
    </citation>
    <scope>NUCLEOTIDE SEQUENCE [LARGE SCALE GENOMIC DNA]</scope>
    <source>
        <strain evidence="8">N3</strain>
    </source>
</reference>
<keyword evidence="3 5" id="KW-1133">Transmembrane helix</keyword>
<evidence type="ECO:0000259" key="6">
    <source>
        <dbReference type="Pfam" id="PF05154"/>
    </source>
</evidence>
<feature type="domain" description="TM2" evidence="6">
    <location>
        <begin position="5"/>
        <end position="53"/>
    </location>
</feature>
<keyword evidence="2 5" id="KW-0812">Transmembrane</keyword>
<evidence type="ECO:0000256" key="2">
    <source>
        <dbReference type="ARBA" id="ARBA00022692"/>
    </source>
</evidence>
<dbReference type="EMBL" id="CP011409">
    <property type="protein sequence ID" value="AKZ64162.1"/>
    <property type="molecule type" value="Genomic_DNA"/>
</dbReference>
<feature type="transmembrane region" description="Helical" evidence="5">
    <location>
        <begin position="12"/>
        <end position="28"/>
    </location>
</feature>
<proteinExistence type="predicted"/>
<evidence type="ECO:0000256" key="4">
    <source>
        <dbReference type="ARBA" id="ARBA00023136"/>
    </source>
</evidence>
<evidence type="ECO:0000313" key="8">
    <source>
        <dbReference type="Proteomes" id="UP000063429"/>
    </source>
</evidence>
<dbReference type="RefSeq" id="WP_053199412.1">
    <property type="nucleotide sequence ID" value="NZ_CP011409.1"/>
</dbReference>
<accession>A0ABM5V3I9</accession>
<feature type="transmembrane region" description="Helical" evidence="5">
    <location>
        <begin position="35"/>
        <end position="53"/>
    </location>
</feature>
<dbReference type="Proteomes" id="UP000063429">
    <property type="component" value="Chromosome"/>
</dbReference>
<feature type="transmembrane region" description="Helical" evidence="5">
    <location>
        <begin position="103"/>
        <end position="125"/>
    </location>
</feature>
<protein>
    <submittedName>
        <fullName evidence="7">Membrane protein</fullName>
    </submittedName>
</protein>
<evidence type="ECO:0000313" key="7">
    <source>
        <dbReference type="EMBL" id="AKZ64162.1"/>
    </source>
</evidence>
<keyword evidence="8" id="KW-1185">Reference proteome</keyword>
<dbReference type="Pfam" id="PF05154">
    <property type="entry name" value="TM2"/>
    <property type="match status" value="1"/>
</dbReference>
<organism evidence="7 8">
    <name type="scientific">Herbaspirillum hiltneri N3</name>
    <dbReference type="NCBI Taxonomy" id="1262470"/>
    <lineage>
        <taxon>Bacteria</taxon>
        <taxon>Pseudomonadati</taxon>
        <taxon>Pseudomonadota</taxon>
        <taxon>Betaproteobacteria</taxon>
        <taxon>Burkholderiales</taxon>
        <taxon>Oxalobacteraceae</taxon>
        <taxon>Herbaspirillum</taxon>
    </lineage>
</organism>
<gene>
    <name evidence="7" type="ORF">F506_17165</name>
</gene>
<dbReference type="InterPro" id="IPR007829">
    <property type="entry name" value="TM2"/>
</dbReference>
<name>A0ABM5V3I9_9BURK</name>